<name>A0A451AIX8_9GAMM</name>
<sequence length="81" mass="9108">MTYSEFQSKESELLEALRTAAITTMIGMGEDIKGVEWFSVMAKEYCKAKFGSNVVFTSFADESNLHRADNEEKEQISQMAA</sequence>
<dbReference type="EMBL" id="CAADFV010000118">
    <property type="protein sequence ID" value="VFK65997.1"/>
    <property type="molecule type" value="Genomic_DNA"/>
</dbReference>
<dbReference type="AlphaFoldDB" id="A0A451AIX8"/>
<reference evidence="2" key="1">
    <citation type="submission" date="2019-02" db="EMBL/GenBank/DDBJ databases">
        <authorList>
            <person name="Gruber-Vodicka R. H."/>
            <person name="Seah K. B. B."/>
        </authorList>
    </citation>
    <scope>NUCLEOTIDE SEQUENCE</scope>
    <source>
        <strain evidence="2">BECK_BY2</strain>
        <strain evidence="1">BECK_BY3</strain>
    </source>
</reference>
<accession>A0A451AIX8</accession>
<evidence type="ECO:0000313" key="1">
    <source>
        <dbReference type="EMBL" id="VFK57655.1"/>
    </source>
</evidence>
<dbReference type="EMBL" id="CAADFY010000123">
    <property type="protein sequence ID" value="VFK57655.1"/>
    <property type="molecule type" value="Genomic_DNA"/>
</dbReference>
<proteinExistence type="predicted"/>
<evidence type="ECO:0000313" key="2">
    <source>
        <dbReference type="EMBL" id="VFK65997.1"/>
    </source>
</evidence>
<gene>
    <name evidence="2" type="ORF">BECKTUN1418E_GA0071001_111813</name>
    <name evidence="1" type="ORF">BECKTUN1418F_GA0071002_112313</name>
</gene>
<protein>
    <submittedName>
        <fullName evidence="2">Uncharacterized protein</fullName>
    </submittedName>
</protein>
<organism evidence="2">
    <name type="scientific">Candidatus Kentrum sp. TUN</name>
    <dbReference type="NCBI Taxonomy" id="2126343"/>
    <lineage>
        <taxon>Bacteria</taxon>
        <taxon>Pseudomonadati</taxon>
        <taxon>Pseudomonadota</taxon>
        <taxon>Gammaproteobacteria</taxon>
        <taxon>Candidatus Kentrum</taxon>
    </lineage>
</organism>